<dbReference type="EMBL" id="CP157400">
    <property type="protein sequence ID" value="XBS08610.1"/>
    <property type="molecule type" value="Genomic_DNA"/>
</dbReference>
<name>A0AAU7NLU7_PEDPE</name>
<accession>A0AAU7NLU7</accession>
<protein>
    <recommendedName>
        <fullName evidence="1">Prenylated flavin chaperone LpdD-like domain-containing protein</fullName>
    </recommendedName>
</protein>
<reference evidence="2" key="1">
    <citation type="submission" date="2014-02" db="EMBL/GenBank/DDBJ databases">
        <authorList>
            <person name="Zhao D."/>
            <person name="Dong X."/>
            <person name="Li Y."/>
            <person name="Lv L."/>
            <person name="Zhao D."/>
            <person name="Gao Y."/>
            <person name="Wang Y."/>
            <person name="Li Y."/>
        </authorList>
    </citation>
    <scope>NUCLEOTIDE SEQUENCE</scope>
    <source>
        <strain evidence="2">CGMCC 7049</strain>
    </source>
</reference>
<feature type="domain" description="Prenylated flavin chaperone LpdD-like" evidence="1">
    <location>
        <begin position="22"/>
        <end position="131"/>
    </location>
</feature>
<evidence type="ECO:0000313" key="2">
    <source>
        <dbReference type="EMBL" id="XBS08610.1"/>
    </source>
</evidence>
<dbReference type="InterPro" id="IPR048844">
    <property type="entry name" value="LpdD_chaperone-like"/>
</dbReference>
<dbReference type="RefSeq" id="WP_029257696.1">
    <property type="nucleotide sequence ID" value="NZ_CP157400.1"/>
</dbReference>
<organism evidence="2">
    <name type="scientific">Pediococcus pentosaceus CGMCC 7049</name>
    <dbReference type="NCBI Taxonomy" id="1460385"/>
    <lineage>
        <taxon>Bacteria</taxon>
        <taxon>Bacillati</taxon>
        <taxon>Bacillota</taxon>
        <taxon>Bacilli</taxon>
        <taxon>Lactobacillales</taxon>
        <taxon>Lactobacillaceae</taxon>
        <taxon>Pediococcus</taxon>
    </lineage>
</organism>
<reference evidence="2" key="2">
    <citation type="submission" date="2024-05" db="EMBL/GenBank/DDBJ databases">
        <authorList>
            <person name="Chen H."/>
        </authorList>
    </citation>
    <scope>NUCLEOTIDE SEQUENCE</scope>
    <source>
        <strain evidence="2">CGMCC 7049</strain>
    </source>
</reference>
<dbReference type="Pfam" id="PF21758">
    <property type="entry name" value="PAC_bac"/>
    <property type="match status" value="1"/>
</dbReference>
<proteinExistence type="predicted"/>
<gene>
    <name evidence="2" type="ORF">BB06_01260</name>
</gene>
<evidence type="ECO:0000259" key="1">
    <source>
        <dbReference type="Pfam" id="PF21758"/>
    </source>
</evidence>
<sequence length="147" mass="16192">MPEKIIKKSSQNKNSFEVNVTQADYTMTAMLERQSLDLLIQIIGGDVAHYGVVMTIDKTGHEETIALPSRPGHVHQENVLIDQVAKAIKPLLQGNAFLVSGMHVNDITPEQMHAAIPMAQTLGEELAKWLKKHPGSKPIVSYAKSNK</sequence>
<dbReference type="AlphaFoldDB" id="A0AAU7NLU7"/>